<evidence type="ECO:0000313" key="12">
    <source>
        <dbReference type="EMBL" id="KOO25346.1"/>
    </source>
</evidence>
<dbReference type="PANTHER" id="PTHR13620">
    <property type="entry name" value="3-5 EXONUCLEASE"/>
    <property type="match status" value="1"/>
</dbReference>
<feature type="domain" description="3'-5' exonuclease" evidence="11">
    <location>
        <begin position="6"/>
        <end position="93"/>
    </location>
</feature>
<reference evidence="13" key="1">
    <citation type="journal article" date="2015" name="PLoS Genet.">
        <title>Genome Sequence and Transcriptome Analyses of Chrysochromulina tobin: Metabolic Tools for Enhanced Algal Fitness in the Prominent Order Prymnesiales (Haptophyceae).</title>
        <authorList>
            <person name="Hovde B.T."/>
            <person name="Deodato C.R."/>
            <person name="Hunsperger H.M."/>
            <person name="Ryken S.A."/>
            <person name="Yost W."/>
            <person name="Jha R.K."/>
            <person name="Patterson J."/>
            <person name="Monnat R.J. Jr."/>
            <person name="Barlow S.B."/>
            <person name="Starkenburg S.R."/>
            <person name="Cattolico R.A."/>
        </authorList>
    </citation>
    <scope>NUCLEOTIDE SEQUENCE</scope>
    <source>
        <strain evidence="13">CCMP291</strain>
    </source>
</reference>
<keyword evidence="7" id="KW-0539">Nucleus</keyword>
<feature type="transmembrane region" description="Helical" evidence="10">
    <location>
        <begin position="152"/>
        <end position="172"/>
    </location>
</feature>
<keyword evidence="10" id="KW-0812">Transmembrane</keyword>
<dbReference type="AlphaFoldDB" id="A0A0M0JFH2"/>
<keyword evidence="3" id="KW-0479">Metal-binding</keyword>
<evidence type="ECO:0000256" key="8">
    <source>
        <dbReference type="ARBA" id="ARBA00040531"/>
    </source>
</evidence>
<dbReference type="GO" id="GO:0008408">
    <property type="term" value="F:3'-5' exonuclease activity"/>
    <property type="evidence" value="ECO:0007669"/>
    <property type="project" value="InterPro"/>
</dbReference>
<evidence type="ECO:0000256" key="1">
    <source>
        <dbReference type="ARBA" id="ARBA00004123"/>
    </source>
</evidence>
<dbReference type="Pfam" id="PF01612">
    <property type="entry name" value="DNA_pol_A_exo1"/>
    <property type="match status" value="1"/>
</dbReference>
<evidence type="ECO:0000313" key="13">
    <source>
        <dbReference type="Proteomes" id="UP000037460"/>
    </source>
</evidence>
<dbReference type="InterPro" id="IPR051132">
    <property type="entry name" value="3-5_Exonuclease_domain"/>
</dbReference>
<keyword evidence="6" id="KW-0460">Magnesium</keyword>
<dbReference type="GO" id="GO:0046872">
    <property type="term" value="F:metal ion binding"/>
    <property type="evidence" value="ECO:0007669"/>
    <property type="project" value="UniProtKB-KW"/>
</dbReference>
<dbReference type="GO" id="GO:0006139">
    <property type="term" value="P:nucleobase-containing compound metabolic process"/>
    <property type="evidence" value="ECO:0007669"/>
    <property type="project" value="InterPro"/>
</dbReference>
<keyword evidence="13" id="KW-1185">Reference proteome</keyword>
<dbReference type="Proteomes" id="UP000037460">
    <property type="component" value="Unassembled WGS sequence"/>
</dbReference>
<protein>
    <recommendedName>
        <fullName evidence="8">3'-5' exonuclease</fullName>
    </recommendedName>
    <alternativeName>
        <fullName evidence="9">Werner Syndrome-like exonuclease</fullName>
    </alternativeName>
</protein>
<evidence type="ECO:0000256" key="9">
    <source>
        <dbReference type="ARBA" id="ARBA00042761"/>
    </source>
</evidence>
<evidence type="ECO:0000256" key="7">
    <source>
        <dbReference type="ARBA" id="ARBA00023242"/>
    </source>
</evidence>
<gene>
    <name evidence="12" type="ORF">Ctob_001196</name>
</gene>
<dbReference type="EMBL" id="JWZX01002988">
    <property type="protein sequence ID" value="KOO25346.1"/>
    <property type="molecule type" value="Genomic_DNA"/>
</dbReference>
<dbReference type="GO" id="GO:0003676">
    <property type="term" value="F:nucleic acid binding"/>
    <property type="evidence" value="ECO:0007669"/>
    <property type="project" value="InterPro"/>
</dbReference>
<keyword evidence="2" id="KW-0540">Nuclease</keyword>
<keyword evidence="10" id="KW-0472">Membrane</keyword>
<keyword evidence="4" id="KW-0378">Hydrolase</keyword>
<dbReference type="Gene3D" id="3.30.420.10">
    <property type="entry name" value="Ribonuclease H-like superfamily/Ribonuclease H"/>
    <property type="match status" value="1"/>
</dbReference>
<dbReference type="PANTHER" id="PTHR13620:SF109">
    <property type="entry name" value="3'-5' EXONUCLEASE"/>
    <property type="match status" value="1"/>
</dbReference>
<dbReference type="InterPro" id="IPR036397">
    <property type="entry name" value="RNaseH_sf"/>
</dbReference>
<dbReference type="CDD" id="cd06141">
    <property type="entry name" value="WRN_exo"/>
    <property type="match status" value="1"/>
</dbReference>
<dbReference type="InterPro" id="IPR002562">
    <property type="entry name" value="3'-5'_exonuclease_dom"/>
</dbReference>
<proteinExistence type="predicted"/>
<evidence type="ECO:0000256" key="5">
    <source>
        <dbReference type="ARBA" id="ARBA00022839"/>
    </source>
</evidence>
<evidence type="ECO:0000256" key="4">
    <source>
        <dbReference type="ARBA" id="ARBA00022801"/>
    </source>
</evidence>
<evidence type="ECO:0000256" key="6">
    <source>
        <dbReference type="ARBA" id="ARBA00022842"/>
    </source>
</evidence>
<dbReference type="InterPro" id="IPR012337">
    <property type="entry name" value="RNaseH-like_sf"/>
</dbReference>
<dbReference type="OrthoDB" id="1920326at2759"/>
<accession>A0A0M0JFH2</accession>
<evidence type="ECO:0000256" key="10">
    <source>
        <dbReference type="SAM" id="Phobius"/>
    </source>
</evidence>
<organism evidence="12 13">
    <name type="scientific">Chrysochromulina tobinii</name>
    <dbReference type="NCBI Taxonomy" id="1460289"/>
    <lineage>
        <taxon>Eukaryota</taxon>
        <taxon>Haptista</taxon>
        <taxon>Haptophyta</taxon>
        <taxon>Prymnesiophyceae</taxon>
        <taxon>Prymnesiales</taxon>
        <taxon>Chrysochromulinaceae</taxon>
        <taxon>Chrysochromulina</taxon>
    </lineage>
</organism>
<name>A0A0M0JFH2_9EUKA</name>
<feature type="transmembrane region" description="Helical" evidence="10">
    <location>
        <begin position="124"/>
        <end position="146"/>
    </location>
</feature>
<comment type="subcellular location">
    <subcellularLocation>
        <location evidence="1">Nucleus</location>
    </subcellularLocation>
</comment>
<comment type="caution">
    <text evidence="12">The sequence shown here is derived from an EMBL/GenBank/DDBJ whole genome shotgun (WGS) entry which is preliminary data.</text>
</comment>
<dbReference type="GO" id="GO:0005634">
    <property type="term" value="C:nucleus"/>
    <property type="evidence" value="ECO:0007669"/>
    <property type="project" value="UniProtKB-SubCell"/>
</dbReference>
<evidence type="ECO:0000256" key="2">
    <source>
        <dbReference type="ARBA" id="ARBA00022722"/>
    </source>
</evidence>
<keyword evidence="5 12" id="KW-0269">Exonuclease</keyword>
<evidence type="ECO:0000256" key="3">
    <source>
        <dbReference type="ARBA" id="ARBA00022723"/>
    </source>
</evidence>
<evidence type="ECO:0000259" key="11">
    <source>
        <dbReference type="Pfam" id="PF01612"/>
    </source>
</evidence>
<dbReference type="SUPFAM" id="SSF53098">
    <property type="entry name" value="Ribonuclease H-like"/>
    <property type="match status" value="1"/>
</dbReference>
<sequence>MTAATWCAALRRSGELHGRVVIGFDTETKPTFRAGEKNLNPICLVQLATPEVAVLFRLVRHQPLPSPLRELLSDPTLTLVGQEIGREIAQLHESDVRAGGLGCTPPRLTATPAASADAPVATSVGAVVGASTGAVVGAASVGATLIELAPSARAAGCLCTGVAGFVAALLGLRMHKPKSLQMSNWEMPTLSEAQLRYAATDAWVCWHALRVLETPELLEAARHERPDFFYLQGQGGAAQCS</sequence>
<keyword evidence="10" id="KW-1133">Transmembrane helix</keyword>